<evidence type="ECO:0000313" key="2">
    <source>
        <dbReference type="Proteomes" id="UP000550354"/>
    </source>
</evidence>
<dbReference type="InterPro" id="IPR029044">
    <property type="entry name" value="Nucleotide-diphossugar_trans"/>
</dbReference>
<gene>
    <name evidence="1" type="ORF">H1W00_02060</name>
</gene>
<proteinExistence type="predicted"/>
<reference evidence="1 2" key="1">
    <citation type="submission" date="2020-07" db="EMBL/GenBank/DDBJ databases">
        <title>Draft genome and description of Aeromicrobium phoceense strain Marseille-Q0843 isolated from healthy skin swab.</title>
        <authorList>
            <person name="Boxberger M."/>
            <person name="La Scola B."/>
        </authorList>
    </citation>
    <scope>NUCLEOTIDE SEQUENCE [LARGE SCALE GENOMIC DNA]</scope>
    <source>
        <strain evidence="1 2">Marseille-Q0843</strain>
    </source>
</reference>
<dbReference type="PANTHER" id="PTHR43179:SF7">
    <property type="entry name" value="RHAMNOSYLTRANSFERASE WBBL"/>
    <property type="match status" value="1"/>
</dbReference>
<keyword evidence="2" id="KW-1185">Reference proteome</keyword>
<dbReference type="PANTHER" id="PTHR43179">
    <property type="entry name" value="RHAMNOSYLTRANSFERASE WBBL"/>
    <property type="match status" value="1"/>
</dbReference>
<dbReference type="Proteomes" id="UP000550354">
    <property type="component" value="Unassembled WGS sequence"/>
</dbReference>
<accession>A0A838XBQ4</accession>
<protein>
    <submittedName>
        <fullName evidence="1">Glycosyltransferase</fullName>
    </submittedName>
</protein>
<comment type="caution">
    <text evidence="1">The sequence shown here is derived from an EMBL/GenBank/DDBJ whole genome shotgun (WGS) entry which is preliminary data.</text>
</comment>
<organism evidence="1 2">
    <name type="scientific">Aeromicrobium phoceense</name>
    <dbReference type="NCBI Taxonomy" id="2754045"/>
    <lineage>
        <taxon>Bacteria</taxon>
        <taxon>Bacillati</taxon>
        <taxon>Actinomycetota</taxon>
        <taxon>Actinomycetes</taxon>
        <taxon>Propionibacteriales</taxon>
        <taxon>Nocardioidaceae</taxon>
        <taxon>Aeromicrobium</taxon>
    </lineage>
</organism>
<keyword evidence="1" id="KW-0808">Transferase</keyword>
<dbReference type="Gene3D" id="3.90.550.10">
    <property type="entry name" value="Spore Coat Polysaccharide Biosynthesis Protein SpsA, Chain A"/>
    <property type="match status" value="2"/>
</dbReference>
<dbReference type="Pfam" id="PF13641">
    <property type="entry name" value="Glyco_tranf_2_3"/>
    <property type="match status" value="1"/>
</dbReference>
<name>A0A838XBQ4_9ACTN</name>
<dbReference type="GO" id="GO:0016740">
    <property type="term" value="F:transferase activity"/>
    <property type="evidence" value="ECO:0007669"/>
    <property type="project" value="UniProtKB-KW"/>
</dbReference>
<sequence length="515" mass="56033">MHAGDGVTTPRFSLLTTVEDASREAFDLTAASVRGQRLRDWQWVVVHGPAAASEVVDALREAAAAEPRIVTVESAAGPSAGLDAATGDFVGLLDLGDELTAQALVVVAKAVDAAGDELDVVYSDHDEPAPDGSGRRPYFKPDWSPERLLHHAYVGRLSVLRRSSLLAAGGFSPDSGPAAGLDALLRVSERGGDVRHVQRVLYRRNGGPEHEAADAVPVVQAHLDRVGIEATVTVSEAPGLLRIVRCPDVTTPTSIIIPTIGTSGEVWGAHRNLVTETVRTVAEHTRHTDLEFVIVYDRPTPEEVLEELRALRESHGLRIRLVVFTEKFNFSAKCNVGAAYAAGDVLVFLNDDMAARSDEVIETLIAPLREPGVGATGAKLFFEDGTVQHGGVRFGSGFLSDPYRTAAEDAPGELGELQVNREVTALTGACVAVRRDVFEEVGGFSERFPMNFNDVDFGLKTSRAGLRSLWLHEVSLWHFESVTRDNAVRPWEFARLENRWGRRKAVRERYSNNVR</sequence>
<dbReference type="SUPFAM" id="SSF53448">
    <property type="entry name" value="Nucleotide-diphospho-sugar transferases"/>
    <property type="match status" value="2"/>
</dbReference>
<dbReference type="AlphaFoldDB" id="A0A838XBQ4"/>
<dbReference type="EMBL" id="JACEOG010000001">
    <property type="protein sequence ID" value="MBA4607257.1"/>
    <property type="molecule type" value="Genomic_DNA"/>
</dbReference>
<evidence type="ECO:0000313" key="1">
    <source>
        <dbReference type="EMBL" id="MBA4607257.1"/>
    </source>
</evidence>
<dbReference type="RefSeq" id="WP_181753195.1">
    <property type="nucleotide sequence ID" value="NZ_JACEOG010000001.1"/>
</dbReference>